<feature type="domain" description="Protein-glutamine gamma-glutamyltransferase-like C-terminal" evidence="2">
    <location>
        <begin position="132"/>
        <end position="194"/>
    </location>
</feature>
<organism evidence="3 4">
    <name type="scientific">Evansella alkalicola</name>
    <dbReference type="NCBI Taxonomy" id="745819"/>
    <lineage>
        <taxon>Bacteria</taxon>
        <taxon>Bacillati</taxon>
        <taxon>Bacillota</taxon>
        <taxon>Bacilli</taxon>
        <taxon>Bacillales</taxon>
        <taxon>Bacillaceae</taxon>
        <taxon>Evansella</taxon>
    </lineage>
</organism>
<proteinExistence type="predicted"/>
<evidence type="ECO:0000256" key="1">
    <source>
        <dbReference type="SAM" id="Phobius"/>
    </source>
</evidence>
<gene>
    <name evidence="3" type="ORF">KS407_13100</name>
</gene>
<dbReference type="RefSeq" id="WP_088077258.1">
    <property type="nucleotide sequence ID" value="NZ_JAHQCR010000051.1"/>
</dbReference>
<keyword evidence="4" id="KW-1185">Reference proteome</keyword>
<feature type="transmembrane region" description="Helical" evidence="1">
    <location>
        <begin position="59"/>
        <end position="83"/>
    </location>
</feature>
<dbReference type="Pfam" id="PF13559">
    <property type="entry name" value="DUF4129"/>
    <property type="match status" value="1"/>
</dbReference>
<sequence length="214" mass="26001">MGEPEEARRQLEEILNQREYQIYYEDTRGFLTRLIDTVQTWVMEQLARLFPAIQTSTTVSSIIFILIIIAIILILGVVLFFTVRTLNRKRLYRDNKPLQNRKEKNWSFDMHLSESKKQEELGDYSQAARHLFLALLLYFHDINWLEARIWKTNWEYYEELRKVNEDSAEFFYEFVLIFDQITYGERQISKEEYMSYQSQAVQWLEINRKKVEIK</sequence>
<keyword evidence="1" id="KW-0812">Transmembrane</keyword>
<dbReference type="Proteomes" id="UP000790580">
    <property type="component" value="Unassembled WGS sequence"/>
</dbReference>
<reference evidence="3 4" key="1">
    <citation type="submission" date="2021-06" db="EMBL/GenBank/DDBJ databases">
        <title>Bacillus sp. RD4P76, an endophyte from a halophyte.</title>
        <authorList>
            <person name="Sun J.-Q."/>
        </authorList>
    </citation>
    <scope>NUCLEOTIDE SEQUENCE [LARGE SCALE GENOMIC DNA]</scope>
    <source>
        <strain evidence="3 4">JCM 17098</strain>
    </source>
</reference>
<dbReference type="InterPro" id="IPR025403">
    <property type="entry name" value="TgpA-like_C"/>
</dbReference>
<protein>
    <submittedName>
        <fullName evidence="3">DUF4129 domain-containing protein</fullName>
    </submittedName>
</protein>
<evidence type="ECO:0000313" key="3">
    <source>
        <dbReference type="EMBL" id="MBU9722369.1"/>
    </source>
</evidence>
<keyword evidence="1" id="KW-1133">Transmembrane helix</keyword>
<keyword evidence="1" id="KW-0472">Membrane</keyword>
<dbReference type="EMBL" id="JAHQCR010000051">
    <property type="protein sequence ID" value="MBU9722369.1"/>
    <property type="molecule type" value="Genomic_DNA"/>
</dbReference>
<evidence type="ECO:0000259" key="2">
    <source>
        <dbReference type="Pfam" id="PF13559"/>
    </source>
</evidence>
<evidence type="ECO:0000313" key="4">
    <source>
        <dbReference type="Proteomes" id="UP000790580"/>
    </source>
</evidence>
<accession>A0ABS6JXK3</accession>
<name>A0ABS6JXK3_9BACI</name>
<comment type="caution">
    <text evidence="3">The sequence shown here is derived from an EMBL/GenBank/DDBJ whole genome shotgun (WGS) entry which is preliminary data.</text>
</comment>